<evidence type="ECO:0000259" key="18">
    <source>
        <dbReference type="PROSITE" id="PS51481"/>
    </source>
</evidence>
<name>A0A7R8ZYK9_9CRUS</name>
<evidence type="ECO:0000256" key="8">
    <source>
        <dbReference type="ARBA" id="ARBA00022777"/>
    </source>
</evidence>
<proteinExistence type="inferred from homology"/>
<dbReference type="SUPFAM" id="SSF101473">
    <property type="entry name" value="DhaL-like"/>
    <property type="match status" value="1"/>
</dbReference>
<evidence type="ECO:0000256" key="16">
    <source>
        <dbReference type="ARBA" id="ARBA00048898"/>
    </source>
</evidence>
<protein>
    <recommendedName>
        <fullName evidence="5">Triokinase/FMN cyclase</fullName>
        <ecNumber evidence="3">2.7.1.28</ecNumber>
        <ecNumber evidence="2">2.7.1.29</ecNumber>
        <ecNumber evidence="4">4.6.1.15</ecNumber>
    </recommendedName>
    <alternativeName>
        <fullName evidence="11">Bifunctional ATP-dependent dihydroxyacetone kinase/FAD-AMP lyase (cyclizing)</fullName>
    </alternativeName>
</protein>
<keyword evidence="8" id="KW-0418">Kinase</keyword>
<evidence type="ECO:0000313" key="19">
    <source>
        <dbReference type="EMBL" id="CAD7241225.1"/>
    </source>
</evidence>
<dbReference type="GO" id="GO:0034012">
    <property type="term" value="F:FAD-AMP lyase (cyclizing) activity"/>
    <property type="evidence" value="ECO:0007669"/>
    <property type="project" value="UniProtKB-EC"/>
</dbReference>
<evidence type="ECO:0000313" key="20">
    <source>
        <dbReference type="Proteomes" id="UP000677054"/>
    </source>
</evidence>
<dbReference type="InterPro" id="IPR036117">
    <property type="entry name" value="DhaL_dom_sf"/>
</dbReference>
<accession>A0A7R8ZYK9</accession>
<dbReference type="Pfam" id="PF02733">
    <property type="entry name" value="Dak1"/>
    <property type="match status" value="1"/>
</dbReference>
<dbReference type="EC" id="2.7.1.29" evidence="2"/>
<evidence type="ECO:0000256" key="1">
    <source>
        <dbReference type="ARBA" id="ARBA00008757"/>
    </source>
</evidence>
<evidence type="ECO:0000256" key="2">
    <source>
        <dbReference type="ARBA" id="ARBA00012107"/>
    </source>
</evidence>
<feature type="domain" description="DhaL" evidence="17">
    <location>
        <begin position="378"/>
        <end position="598"/>
    </location>
</feature>
<evidence type="ECO:0000256" key="13">
    <source>
        <dbReference type="ARBA" id="ARBA00046681"/>
    </source>
</evidence>
<dbReference type="EC" id="2.7.1.28" evidence="3"/>
<dbReference type="EMBL" id="LR899627">
    <property type="protein sequence ID" value="CAD7241225.1"/>
    <property type="molecule type" value="Genomic_DNA"/>
</dbReference>
<comment type="subunit">
    <text evidence="13">Homodimer. Interacts with IFIH1 (via the CARD domains), the interaction is inhibited by viral infection.</text>
</comment>
<evidence type="ECO:0000256" key="9">
    <source>
        <dbReference type="ARBA" id="ARBA00022840"/>
    </source>
</evidence>
<dbReference type="OrthoDB" id="1724672at2759"/>
<dbReference type="Pfam" id="PF02734">
    <property type="entry name" value="Dak2"/>
    <property type="match status" value="1"/>
</dbReference>
<comment type="similarity">
    <text evidence="1">Belongs to the dihydroxyacetone kinase (DAK) family.</text>
</comment>
<dbReference type="PROSITE" id="PS51480">
    <property type="entry name" value="DHAL"/>
    <property type="match status" value="1"/>
</dbReference>
<evidence type="ECO:0000256" key="7">
    <source>
        <dbReference type="ARBA" id="ARBA00022741"/>
    </source>
</evidence>
<keyword evidence="20" id="KW-1185">Reference proteome</keyword>
<evidence type="ECO:0000256" key="14">
    <source>
        <dbReference type="ARBA" id="ARBA00047974"/>
    </source>
</evidence>
<comment type="catalytic activity">
    <reaction evidence="16">
        <text>dihydroxyacetone + ATP = dihydroxyacetone phosphate + ADP + H(+)</text>
        <dbReference type="Rhea" id="RHEA:15773"/>
        <dbReference type="ChEBI" id="CHEBI:15378"/>
        <dbReference type="ChEBI" id="CHEBI:16016"/>
        <dbReference type="ChEBI" id="CHEBI:30616"/>
        <dbReference type="ChEBI" id="CHEBI:57642"/>
        <dbReference type="ChEBI" id="CHEBI:456216"/>
        <dbReference type="EC" id="2.7.1.29"/>
    </reaction>
</comment>
<comment type="function">
    <text evidence="12">Catalyzes both the phosphorylation of dihydroxyacetone and of glyceraldehyde, and the splitting of ribonucleoside diphosphate-X compounds among which FAD is the best substrate. Represses IFIH1-mediated cellular antiviral response.</text>
</comment>
<dbReference type="PANTHER" id="PTHR28629">
    <property type="entry name" value="TRIOKINASE/FMN CYCLASE"/>
    <property type="match status" value="1"/>
</dbReference>
<evidence type="ECO:0000256" key="4">
    <source>
        <dbReference type="ARBA" id="ARBA00012578"/>
    </source>
</evidence>
<evidence type="ECO:0000256" key="3">
    <source>
        <dbReference type="ARBA" id="ARBA00012110"/>
    </source>
</evidence>
<dbReference type="EMBL" id="CAJPEV010000110">
    <property type="protein sequence ID" value="CAG0880743.1"/>
    <property type="molecule type" value="Genomic_DNA"/>
</dbReference>
<dbReference type="GO" id="GO:0004371">
    <property type="term" value="F:glycerone kinase activity"/>
    <property type="evidence" value="ECO:0007669"/>
    <property type="project" value="UniProtKB-EC"/>
</dbReference>
<dbReference type="InterPro" id="IPR004007">
    <property type="entry name" value="DhaL_dom"/>
</dbReference>
<dbReference type="Gene3D" id="3.30.1180.20">
    <property type="entry name" value="Dihydroxyacetone kinase, domain 2"/>
    <property type="match status" value="1"/>
</dbReference>
<dbReference type="FunFam" id="3.40.50.10440:FF:000001">
    <property type="entry name" value="Dihydroxyacetone kinase, DhaK subunit"/>
    <property type="match status" value="1"/>
</dbReference>
<sequence length="605" mass="64634">MSKKLINEVDRVVEDMLEGLVASNPGLRLVRDSNVVISARANEVKGKVAIISGGGSGHEPFAAGFIGQGMLTAACPGPIFTSPPSKLSRTAIRLVAQHQPAGIIVFVYNYTGDRLTFGIAVEKEKVENASGIPIEMYVNGDDLALDYASKAGRRGLAGNHLLMKIAGGMAEDGKSIQDVMNALKESSKNLGTMGVALTPCSIPGQGPLFDLASDEIELGLGVHGEAGVRRTKIRSSSEVVATILNRIVSGLDLVKGDEVILLLNNLGGTPKMEELITIRDAILNLEIRGMKVVRALSGQMMTSLEMAGIQISVLKVTNHPEWLRYLDAPTDAPAWPRPLMMPGIKNRFTPDRLPSPALTTTLENIDPGLGITDPEVTKKIRVVLEAVCKDLLAKERTLNSYDSRSGDGDCGAAIARGIGGMRRKEIQGVSKEVSRRLESGSLDLKHPKVLSLHLADIAENTMGGSSGGLYSLFFTAASHAFHLDKLQDKKTLDWPSLWCLALQYGLTAIQKYGGAEPGDRTMLDALVPAHKALSEALYKQAGRNAALQELRAAAEKGAEETRRMEAKAGRASYVSKEELVNPDPGATAVSIWIGAVSRVLLGPTD</sequence>
<dbReference type="SUPFAM" id="SSF82549">
    <property type="entry name" value="DAK1/DegV-like"/>
    <property type="match status" value="1"/>
</dbReference>
<dbReference type="FunFam" id="1.25.40.340:FF:000002">
    <property type="entry name" value="Dihydroxyacetone kinase, L subunit"/>
    <property type="match status" value="1"/>
</dbReference>
<dbReference type="FunFam" id="3.30.1180.20:FF:000001">
    <property type="entry name" value="Dihydroxyacetone kinase 1"/>
    <property type="match status" value="1"/>
</dbReference>
<reference evidence="19" key="1">
    <citation type="submission" date="2020-11" db="EMBL/GenBank/DDBJ databases">
        <authorList>
            <person name="Tran Van P."/>
        </authorList>
    </citation>
    <scope>NUCLEOTIDE SEQUENCE</scope>
</reference>
<feature type="domain" description="DhaK" evidence="18">
    <location>
        <begin position="8"/>
        <end position="335"/>
    </location>
</feature>
<evidence type="ECO:0000259" key="17">
    <source>
        <dbReference type="PROSITE" id="PS51480"/>
    </source>
</evidence>
<evidence type="ECO:0000256" key="6">
    <source>
        <dbReference type="ARBA" id="ARBA00022679"/>
    </source>
</evidence>
<dbReference type="AlphaFoldDB" id="A0A7R8ZYK9"/>
<dbReference type="GO" id="GO:0050354">
    <property type="term" value="F:triokinase activity"/>
    <property type="evidence" value="ECO:0007669"/>
    <property type="project" value="UniProtKB-EC"/>
</dbReference>
<keyword evidence="10" id="KW-0170">Cobalt</keyword>
<evidence type="ECO:0000256" key="15">
    <source>
        <dbReference type="ARBA" id="ARBA00048526"/>
    </source>
</evidence>
<dbReference type="GO" id="GO:0019563">
    <property type="term" value="P:glycerol catabolic process"/>
    <property type="evidence" value="ECO:0007669"/>
    <property type="project" value="TreeGrafter"/>
</dbReference>
<dbReference type="SMART" id="SM01120">
    <property type="entry name" value="Dak2"/>
    <property type="match status" value="1"/>
</dbReference>
<dbReference type="PROSITE" id="PS51481">
    <property type="entry name" value="DHAK"/>
    <property type="match status" value="1"/>
</dbReference>
<dbReference type="InterPro" id="IPR004006">
    <property type="entry name" value="DhaK_dom"/>
</dbReference>
<dbReference type="GO" id="GO:0005829">
    <property type="term" value="C:cytosol"/>
    <property type="evidence" value="ECO:0007669"/>
    <property type="project" value="TreeGrafter"/>
</dbReference>
<evidence type="ECO:0000256" key="12">
    <source>
        <dbReference type="ARBA" id="ARBA00045490"/>
    </source>
</evidence>
<dbReference type="Gene3D" id="1.25.40.340">
    <property type="match status" value="1"/>
</dbReference>
<evidence type="ECO:0000256" key="11">
    <source>
        <dbReference type="ARBA" id="ARBA00032426"/>
    </source>
</evidence>
<dbReference type="InterPro" id="IPR050861">
    <property type="entry name" value="Dihydroxyacetone_Kinase"/>
</dbReference>
<gene>
    <name evidence="19" type="ORF">DSTB1V02_LOCUS1225</name>
</gene>
<dbReference type="Gene3D" id="3.40.50.10440">
    <property type="entry name" value="Dihydroxyacetone kinase, domain 1"/>
    <property type="match status" value="1"/>
</dbReference>
<comment type="catalytic activity">
    <reaction evidence="14">
        <text>D-glyceraldehyde + ATP = D-glyceraldehyde 3-phosphate + ADP + H(+)</text>
        <dbReference type="Rhea" id="RHEA:13941"/>
        <dbReference type="ChEBI" id="CHEBI:15378"/>
        <dbReference type="ChEBI" id="CHEBI:17378"/>
        <dbReference type="ChEBI" id="CHEBI:30616"/>
        <dbReference type="ChEBI" id="CHEBI:59776"/>
        <dbReference type="ChEBI" id="CHEBI:456216"/>
        <dbReference type="EC" id="2.7.1.28"/>
    </reaction>
</comment>
<keyword evidence="7" id="KW-0547">Nucleotide-binding</keyword>
<dbReference type="EC" id="4.6.1.15" evidence="4"/>
<dbReference type="PANTHER" id="PTHR28629:SF4">
    <property type="entry name" value="TRIOKINASE_FMN CYCLASE"/>
    <property type="match status" value="1"/>
</dbReference>
<dbReference type="Proteomes" id="UP000677054">
    <property type="component" value="Unassembled WGS sequence"/>
</dbReference>
<keyword evidence="9" id="KW-0067">ATP-binding</keyword>
<dbReference type="GO" id="GO:0005524">
    <property type="term" value="F:ATP binding"/>
    <property type="evidence" value="ECO:0007669"/>
    <property type="project" value="UniProtKB-KW"/>
</dbReference>
<comment type="catalytic activity">
    <reaction evidence="15">
        <text>FAD = riboflavin cyclic-4',5'-phosphate + AMP + H(+)</text>
        <dbReference type="Rhea" id="RHEA:13729"/>
        <dbReference type="ChEBI" id="CHEBI:15378"/>
        <dbReference type="ChEBI" id="CHEBI:57692"/>
        <dbReference type="ChEBI" id="CHEBI:76202"/>
        <dbReference type="ChEBI" id="CHEBI:456215"/>
        <dbReference type="EC" id="4.6.1.15"/>
    </reaction>
</comment>
<keyword evidence="6" id="KW-0808">Transferase</keyword>
<evidence type="ECO:0000256" key="10">
    <source>
        <dbReference type="ARBA" id="ARBA00023285"/>
    </source>
</evidence>
<organism evidence="19">
    <name type="scientific">Darwinula stevensoni</name>
    <dbReference type="NCBI Taxonomy" id="69355"/>
    <lineage>
        <taxon>Eukaryota</taxon>
        <taxon>Metazoa</taxon>
        <taxon>Ecdysozoa</taxon>
        <taxon>Arthropoda</taxon>
        <taxon>Crustacea</taxon>
        <taxon>Oligostraca</taxon>
        <taxon>Ostracoda</taxon>
        <taxon>Podocopa</taxon>
        <taxon>Podocopida</taxon>
        <taxon>Darwinulocopina</taxon>
        <taxon>Darwinuloidea</taxon>
        <taxon>Darwinulidae</taxon>
        <taxon>Darwinula</taxon>
    </lineage>
</organism>
<evidence type="ECO:0000256" key="5">
    <source>
        <dbReference type="ARBA" id="ARBA00018932"/>
    </source>
</evidence>